<sequence length="122" mass="14036">MYSSVTEELPQLINANFPVDPQRISIFGHSMRGCRADLSFEESWKGSVLVTKKSFSEYLETDQSSQLDILIDQGKNNQFLSDRQLLPDNFIAAYYKSYDHSYYLIATFITDHIGHPAKYLNT</sequence>
<dbReference type="EC" id="3.1.2.12" evidence="3"/>
<reference evidence="8" key="1">
    <citation type="submission" date="2020-12" db="EMBL/GenBank/DDBJ databases">
        <authorList>
            <consortium name="Molecular Ecology Group"/>
        </authorList>
    </citation>
    <scope>NUCLEOTIDE SEQUENCE</scope>
    <source>
        <strain evidence="8">TBG_1078</strain>
    </source>
</reference>
<name>A0A811YH30_NYCPR</name>
<keyword evidence="6" id="KW-0378">Hydrolase</keyword>
<dbReference type="InterPro" id="IPR014186">
    <property type="entry name" value="S-formylglutathione_hydrol"/>
</dbReference>
<dbReference type="InterPro" id="IPR000801">
    <property type="entry name" value="Esterase-like"/>
</dbReference>
<proteinExistence type="inferred from homology"/>
<evidence type="ECO:0000256" key="7">
    <source>
        <dbReference type="ARBA" id="ARBA00032082"/>
    </source>
</evidence>
<evidence type="ECO:0000256" key="6">
    <source>
        <dbReference type="ARBA" id="ARBA00022801"/>
    </source>
</evidence>
<dbReference type="Gene3D" id="3.40.50.1820">
    <property type="entry name" value="alpha/beta hydrolase"/>
    <property type="match status" value="2"/>
</dbReference>
<dbReference type="GO" id="GO:0052689">
    <property type="term" value="F:carboxylic ester hydrolase activity"/>
    <property type="evidence" value="ECO:0007669"/>
    <property type="project" value="UniProtKB-KW"/>
</dbReference>
<dbReference type="InterPro" id="IPR029058">
    <property type="entry name" value="AB_hydrolase_fold"/>
</dbReference>
<dbReference type="GO" id="GO:0005829">
    <property type="term" value="C:cytosol"/>
    <property type="evidence" value="ECO:0007669"/>
    <property type="project" value="TreeGrafter"/>
</dbReference>
<evidence type="ECO:0000256" key="3">
    <source>
        <dbReference type="ARBA" id="ARBA00012479"/>
    </source>
</evidence>
<evidence type="ECO:0000313" key="8">
    <source>
        <dbReference type="EMBL" id="CAD7676224.1"/>
    </source>
</evidence>
<keyword evidence="9" id="KW-1185">Reference proteome</keyword>
<evidence type="ECO:0000256" key="5">
    <source>
        <dbReference type="ARBA" id="ARBA00022487"/>
    </source>
</evidence>
<dbReference type="Proteomes" id="UP000645828">
    <property type="component" value="Unassembled WGS sequence"/>
</dbReference>
<evidence type="ECO:0000256" key="1">
    <source>
        <dbReference type="ARBA" id="ARBA00002608"/>
    </source>
</evidence>
<dbReference type="AlphaFoldDB" id="A0A811YH30"/>
<comment type="function">
    <text evidence="1">Serine hydrolase involved in the detoxification of formaldehyde.</text>
</comment>
<dbReference type="Pfam" id="PF00756">
    <property type="entry name" value="Esterase"/>
    <property type="match status" value="1"/>
</dbReference>
<organism evidence="8 9">
    <name type="scientific">Nyctereutes procyonoides</name>
    <name type="common">Raccoon dog</name>
    <name type="synonym">Canis procyonoides</name>
    <dbReference type="NCBI Taxonomy" id="34880"/>
    <lineage>
        <taxon>Eukaryota</taxon>
        <taxon>Metazoa</taxon>
        <taxon>Chordata</taxon>
        <taxon>Craniata</taxon>
        <taxon>Vertebrata</taxon>
        <taxon>Euteleostomi</taxon>
        <taxon>Mammalia</taxon>
        <taxon>Eutheria</taxon>
        <taxon>Laurasiatheria</taxon>
        <taxon>Carnivora</taxon>
        <taxon>Caniformia</taxon>
        <taxon>Canidae</taxon>
        <taxon>Nyctereutes</taxon>
    </lineage>
</organism>
<dbReference type="PANTHER" id="PTHR10061">
    <property type="entry name" value="S-FORMYLGLUTATHIONE HYDROLASE"/>
    <property type="match status" value="1"/>
</dbReference>
<dbReference type="EMBL" id="CAJHUB010000676">
    <property type="protein sequence ID" value="CAD7676224.1"/>
    <property type="molecule type" value="Genomic_DNA"/>
</dbReference>
<comment type="caution">
    <text evidence="8">The sequence shown here is derived from an EMBL/GenBank/DDBJ whole genome shotgun (WGS) entry which is preliminary data.</text>
</comment>
<dbReference type="GO" id="GO:0018738">
    <property type="term" value="F:S-formylglutathione hydrolase activity"/>
    <property type="evidence" value="ECO:0007669"/>
    <property type="project" value="UniProtKB-EC"/>
</dbReference>
<dbReference type="SUPFAM" id="SSF53474">
    <property type="entry name" value="alpha/beta-Hydrolases"/>
    <property type="match status" value="1"/>
</dbReference>
<comment type="similarity">
    <text evidence="2">Belongs to the esterase D family.</text>
</comment>
<evidence type="ECO:0000313" key="9">
    <source>
        <dbReference type="Proteomes" id="UP000645828"/>
    </source>
</evidence>
<dbReference type="PANTHER" id="PTHR10061:SF0">
    <property type="entry name" value="S-FORMYLGLUTATHIONE HYDROLASE"/>
    <property type="match status" value="1"/>
</dbReference>
<accession>A0A811YH30</accession>
<evidence type="ECO:0000256" key="4">
    <source>
        <dbReference type="ARBA" id="ARBA00016774"/>
    </source>
</evidence>
<keyword evidence="5" id="KW-0719">Serine esterase</keyword>
<dbReference type="GO" id="GO:0046294">
    <property type="term" value="P:formaldehyde catabolic process"/>
    <property type="evidence" value="ECO:0007669"/>
    <property type="project" value="InterPro"/>
</dbReference>
<gene>
    <name evidence="8" type="ORF">NYPRO_LOCUS9019</name>
</gene>
<evidence type="ECO:0000256" key="2">
    <source>
        <dbReference type="ARBA" id="ARBA00005622"/>
    </source>
</evidence>
<protein>
    <recommendedName>
        <fullName evidence="4">S-formylglutathione hydrolase</fullName>
        <ecNumber evidence="3">3.1.2.12</ecNumber>
    </recommendedName>
    <alternativeName>
        <fullName evidence="7">Esterase D</fullName>
    </alternativeName>
</protein>